<evidence type="ECO:0000256" key="10">
    <source>
        <dbReference type="ARBA" id="ARBA00023136"/>
    </source>
</evidence>
<dbReference type="GO" id="GO:0022857">
    <property type="term" value="F:transmembrane transporter activity"/>
    <property type="evidence" value="ECO:0007669"/>
    <property type="project" value="InterPro"/>
</dbReference>
<evidence type="ECO:0000259" key="16">
    <source>
        <dbReference type="Pfam" id="PF01618"/>
    </source>
</evidence>
<protein>
    <recommendedName>
        <fullName evidence="3">Biopolymer transport protein ExbB</fullName>
    </recommendedName>
</protein>
<feature type="transmembrane region" description="Helical" evidence="14">
    <location>
        <begin position="276"/>
        <end position="297"/>
    </location>
</feature>
<evidence type="ECO:0000313" key="18">
    <source>
        <dbReference type="Proteomes" id="UP000186277"/>
    </source>
</evidence>
<gene>
    <name evidence="17" type="ORF">Xentx_03076</name>
</gene>
<dbReference type="InterPro" id="IPR014164">
    <property type="entry name" value="TonB_ExbB_1"/>
</dbReference>
<evidence type="ECO:0000256" key="13">
    <source>
        <dbReference type="SAM" id="MobiDB-lite"/>
    </source>
</evidence>
<comment type="caution">
    <text evidence="17">The sequence shown here is derived from an EMBL/GenBank/DDBJ whole genome shotgun (WGS) entry which is preliminary data.</text>
</comment>
<feature type="signal peptide" evidence="15">
    <location>
        <begin position="1"/>
        <end position="20"/>
    </location>
</feature>
<evidence type="ECO:0000256" key="14">
    <source>
        <dbReference type="SAM" id="Phobius"/>
    </source>
</evidence>
<evidence type="ECO:0000256" key="5">
    <source>
        <dbReference type="ARBA" id="ARBA00022475"/>
    </source>
</evidence>
<accession>A0A1Q5TS28</accession>
<keyword evidence="15" id="KW-0732">Signal</keyword>
<organism evidence="17 18">
    <name type="scientific">Xenorhabdus thuongxuanensis</name>
    <dbReference type="NCBI Taxonomy" id="1873484"/>
    <lineage>
        <taxon>Bacteria</taxon>
        <taxon>Pseudomonadati</taxon>
        <taxon>Pseudomonadota</taxon>
        <taxon>Gammaproteobacteria</taxon>
        <taxon>Enterobacterales</taxon>
        <taxon>Morganellaceae</taxon>
        <taxon>Xenorhabdus</taxon>
    </lineage>
</organism>
<dbReference type="PANTHER" id="PTHR30625">
    <property type="entry name" value="PROTEIN TOLQ"/>
    <property type="match status" value="1"/>
</dbReference>
<feature type="transmembrane region" description="Helical" evidence="14">
    <location>
        <begin position="231"/>
        <end position="256"/>
    </location>
</feature>
<dbReference type="Pfam" id="PF01618">
    <property type="entry name" value="MotA_ExbB"/>
    <property type="match status" value="1"/>
</dbReference>
<dbReference type="InterPro" id="IPR050790">
    <property type="entry name" value="ExbB/TolQ_transport"/>
</dbReference>
<evidence type="ECO:0000256" key="4">
    <source>
        <dbReference type="ARBA" id="ARBA00022448"/>
    </source>
</evidence>
<sequence length="336" mass="35227">MRNLTASILLAFGLTSSAWADTTPATLENQAAAQVAAPATPASSTAPQAVESTTDKQKTDAPSTPDAQTVAANITENVTATETVTTEETVVAPIEEVSDNLSGGFATDLSIWGMYQNADAVVKTVMVGLVIASVITWALFFSKGTELLMARRRLRKEQLALVEAANLDAAVKIAADFGNRSVSRLLLSEAQSERALSADSIDKVGTKERTSFRMERAVAAISRHMGRGNGYLATIGAISPFVGLFGTVWGIMNSFIGIAHSQTTNLAVVAPGIAEALLATALGLVAAIPAVVIYNIFARVISSYRGQVGDMAAKAILLLGRDLDLAESKTKKAEAR</sequence>
<evidence type="ECO:0000256" key="8">
    <source>
        <dbReference type="ARBA" id="ARBA00022927"/>
    </source>
</evidence>
<evidence type="ECO:0000256" key="7">
    <source>
        <dbReference type="ARBA" id="ARBA00022692"/>
    </source>
</evidence>
<feature type="compositionally biased region" description="Low complexity" evidence="13">
    <location>
        <begin position="31"/>
        <end position="50"/>
    </location>
</feature>
<keyword evidence="5" id="KW-1003">Cell membrane</keyword>
<dbReference type="GO" id="GO:0017038">
    <property type="term" value="P:protein import"/>
    <property type="evidence" value="ECO:0007669"/>
    <property type="project" value="TreeGrafter"/>
</dbReference>
<keyword evidence="9 14" id="KW-1133">Transmembrane helix</keyword>
<evidence type="ECO:0000256" key="3">
    <source>
        <dbReference type="ARBA" id="ARBA00022093"/>
    </source>
</evidence>
<evidence type="ECO:0000256" key="12">
    <source>
        <dbReference type="RuleBase" id="RU004057"/>
    </source>
</evidence>
<evidence type="ECO:0000256" key="15">
    <source>
        <dbReference type="SAM" id="SignalP"/>
    </source>
</evidence>
<keyword evidence="4 12" id="KW-0813">Transport</keyword>
<evidence type="ECO:0000256" key="2">
    <source>
        <dbReference type="ARBA" id="ARBA00011471"/>
    </source>
</evidence>
<dbReference type="InterPro" id="IPR002898">
    <property type="entry name" value="MotA_ExbB_proton_chnl"/>
</dbReference>
<feature type="domain" description="MotA/TolQ/ExbB proton channel" evidence="16">
    <location>
        <begin position="200"/>
        <end position="302"/>
    </location>
</feature>
<dbReference type="RefSeq" id="WP_074021231.1">
    <property type="nucleotide sequence ID" value="NZ_CAWMWP010000052.1"/>
</dbReference>
<evidence type="ECO:0000256" key="11">
    <source>
        <dbReference type="ARBA" id="ARBA00024816"/>
    </source>
</evidence>
<feature type="chain" id="PRO_5012004802" description="Biopolymer transport protein ExbB" evidence="15">
    <location>
        <begin position="21"/>
        <end position="336"/>
    </location>
</feature>
<comment type="subcellular location">
    <subcellularLocation>
        <location evidence="1">Cell inner membrane</location>
        <topology evidence="1">Multi-pass membrane protein</topology>
    </subcellularLocation>
    <subcellularLocation>
        <location evidence="12">Membrane</location>
        <topology evidence="12">Multi-pass membrane protein</topology>
    </subcellularLocation>
</comment>
<dbReference type="EMBL" id="MKGR01000028">
    <property type="protein sequence ID" value="OKP03037.1"/>
    <property type="molecule type" value="Genomic_DNA"/>
</dbReference>
<keyword evidence="6" id="KW-0997">Cell inner membrane</keyword>
<dbReference type="NCBIfam" id="TIGR02797">
    <property type="entry name" value="exbB"/>
    <property type="match status" value="1"/>
</dbReference>
<evidence type="ECO:0000256" key="1">
    <source>
        <dbReference type="ARBA" id="ARBA00004429"/>
    </source>
</evidence>
<dbReference type="AlphaFoldDB" id="A0A1Q5TS28"/>
<feature type="region of interest" description="Disordered" evidence="13">
    <location>
        <begin position="31"/>
        <end position="66"/>
    </location>
</feature>
<proteinExistence type="inferred from homology"/>
<comment type="similarity">
    <text evidence="12">Belongs to the exbB/tolQ family.</text>
</comment>
<comment type="subunit">
    <text evidence="2">The accessory proteins ExbB and ExbD seem to form a complex with TonB.</text>
</comment>
<keyword evidence="8 12" id="KW-0653">Protein transport</keyword>
<dbReference type="PANTHER" id="PTHR30625:SF16">
    <property type="entry name" value="BIOPOLYMER TRANSPORT PROTEIN EXBB"/>
    <property type="match status" value="1"/>
</dbReference>
<dbReference type="GO" id="GO:0005886">
    <property type="term" value="C:plasma membrane"/>
    <property type="evidence" value="ECO:0007669"/>
    <property type="project" value="UniProtKB-SubCell"/>
</dbReference>
<reference evidence="17 18" key="1">
    <citation type="submission" date="2016-09" db="EMBL/GenBank/DDBJ databases">
        <title>Xenorhabdus thuongxuanensis sp. nov. and Xenorhabdus eapokensis sp. nov., isolated from Steinernema species.</title>
        <authorList>
            <person name="Kaempfer P."/>
            <person name="Tobias N.J."/>
            <person name="Phan Ke L."/>
            <person name="Bode H.B."/>
            <person name="Glaeser S.P."/>
        </authorList>
    </citation>
    <scope>NUCLEOTIDE SEQUENCE [LARGE SCALE GENOMIC DNA]</scope>
    <source>
        <strain evidence="17 18">30TX1</strain>
    </source>
</reference>
<evidence type="ECO:0000313" key="17">
    <source>
        <dbReference type="EMBL" id="OKP03037.1"/>
    </source>
</evidence>
<name>A0A1Q5TS28_9GAMM</name>
<evidence type="ECO:0000256" key="9">
    <source>
        <dbReference type="ARBA" id="ARBA00022989"/>
    </source>
</evidence>
<feature type="transmembrane region" description="Helical" evidence="14">
    <location>
        <begin position="120"/>
        <end position="142"/>
    </location>
</feature>
<keyword evidence="18" id="KW-1185">Reference proteome</keyword>
<keyword evidence="10 14" id="KW-0472">Membrane</keyword>
<dbReference type="OrthoDB" id="9805133at2"/>
<evidence type="ECO:0000256" key="6">
    <source>
        <dbReference type="ARBA" id="ARBA00022519"/>
    </source>
</evidence>
<dbReference type="Proteomes" id="UP000186277">
    <property type="component" value="Unassembled WGS sequence"/>
</dbReference>
<keyword evidence="7 14" id="KW-0812">Transmembrane</keyword>
<comment type="function">
    <text evidence="11">Involved in the TonB-dependent energy-dependent transport of various receptor-bound substrates. Protects ExbD from proteolytic degradation and functionally stabilizes TonB.</text>
</comment>